<dbReference type="GO" id="GO:0003700">
    <property type="term" value="F:DNA-binding transcription factor activity"/>
    <property type="evidence" value="ECO:0007669"/>
    <property type="project" value="InterPro"/>
</dbReference>
<dbReference type="InterPro" id="IPR036388">
    <property type="entry name" value="WH-like_DNA-bd_sf"/>
</dbReference>
<dbReference type="InterPro" id="IPR050950">
    <property type="entry name" value="HTH-type_LysR_regulators"/>
</dbReference>
<evidence type="ECO:0000313" key="7">
    <source>
        <dbReference type="Proteomes" id="UP000184226"/>
    </source>
</evidence>
<accession>A0A1M6AMB9</accession>
<dbReference type="Pfam" id="PF00126">
    <property type="entry name" value="HTH_1"/>
    <property type="match status" value="1"/>
</dbReference>
<comment type="similarity">
    <text evidence="1">Belongs to the LysR transcriptional regulatory family.</text>
</comment>
<dbReference type="EMBL" id="FQXE01000022">
    <property type="protein sequence ID" value="SHI37547.1"/>
    <property type="molecule type" value="Genomic_DNA"/>
</dbReference>
<evidence type="ECO:0000256" key="3">
    <source>
        <dbReference type="ARBA" id="ARBA00023125"/>
    </source>
</evidence>
<gene>
    <name evidence="6" type="ORF">SAMN04488135_12262</name>
</gene>
<dbReference type="RefSeq" id="WP_073109761.1">
    <property type="nucleotide sequence ID" value="NZ_FQXE01000022.1"/>
</dbReference>
<proteinExistence type="inferred from homology"/>
<sequence>MNLSTRQLRAFVALATHRHFTKAAEESFLSQPAFSALIKSLETELGAQLFVRNTRNVELTAFGKLFGAFANRSLFETDTALKDLQDYVAGRVGKVSVAALPSIAANWLPSIFEKFTGRFPGISISLKDGMSQECVALLANGEMDFVLATTNHYAPELERRLLWTDRFYLVCPKNHPLAKRKAAATLDDIADFPFINYVRYSSVRQSLDAAFGSRQINTVLEVEHLATISAMVERGIGISIAPSLTLYQFERPGLVIRPIADPALTREIFILQRKNRVLSLPAQTLYDLVLEKSKTFEAPRSGPT</sequence>
<evidence type="ECO:0000256" key="2">
    <source>
        <dbReference type="ARBA" id="ARBA00023015"/>
    </source>
</evidence>
<keyword evidence="2" id="KW-0805">Transcription regulation</keyword>
<evidence type="ECO:0000256" key="1">
    <source>
        <dbReference type="ARBA" id="ARBA00009437"/>
    </source>
</evidence>
<dbReference type="CDD" id="cd08440">
    <property type="entry name" value="PBP2_LTTR_like_4"/>
    <property type="match status" value="1"/>
</dbReference>
<dbReference type="FunFam" id="1.10.10.10:FF:000001">
    <property type="entry name" value="LysR family transcriptional regulator"/>
    <property type="match status" value="1"/>
</dbReference>
<name>A0A1M6AMB9_9BURK</name>
<dbReference type="PRINTS" id="PR00039">
    <property type="entry name" value="HTHLYSR"/>
</dbReference>
<evidence type="ECO:0000256" key="4">
    <source>
        <dbReference type="ARBA" id="ARBA00023163"/>
    </source>
</evidence>
<dbReference type="PANTHER" id="PTHR30419">
    <property type="entry name" value="HTH-TYPE TRANSCRIPTIONAL REGULATOR YBHD"/>
    <property type="match status" value="1"/>
</dbReference>
<feature type="domain" description="HTH lysR-type" evidence="5">
    <location>
        <begin position="1"/>
        <end position="60"/>
    </location>
</feature>
<dbReference type="Proteomes" id="UP000184226">
    <property type="component" value="Unassembled WGS sequence"/>
</dbReference>
<dbReference type="Gene3D" id="3.40.190.290">
    <property type="match status" value="1"/>
</dbReference>
<dbReference type="OrthoDB" id="646694at2"/>
<dbReference type="SUPFAM" id="SSF53850">
    <property type="entry name" value="Periplasmic binding protein-like II"/>
    <property type="match status" value="1"/>
</dbReference>
<dbReference type="GO" id="GO:0005829">
    <property type="term" value="C:cytosol"/>
    <property type="evidence" value="ECO:0007669"/>
    <property type="project" value="TreeGrafter"/>
</dbReference>
<dbReference type="Gene3D" id="1.10.10.10">
    <property type="entry name" value="Winged helix-like DNA-binding domain superfamily/Winged helix DNA-binding domain"/>
    <property type="match status" value="1"/>
</dbReference>
<organism evidence="6 7">
    <name type="scientific">Pollutimonas bauzanensis</name>
    <dbReference type="NCBI Taxonomy" id="658167"/>
    <lineage>
        <taxon>Bacteria</taxon>
        <taxon>Pseudomonadati</taxon>
        <taxon>Pseudomonadota</taxon>
        <taxon>Betaproteobacteria</taxon>
        <taxon>Burkholderiales</taxon>
        <taxon>Alcaligenaceae</taxon>
        <taxon>Pollutimonas</taxon>
    </lineage>
</organism>
<dbReference type="PROSITE" id="PS50931">
    <property type="entry name" value="HTH_LYSR"/>
    <property type="match status" value="1"/>
</dbReference>
<protein>
    <submittedName>
        <fullName evidence="6">DNA-binding transcriptional regulator, LysR family</fullName>
    </submittedName>
</protein>
<dbReference type="STRING" id="658167.SAMN04488135_12262"/>
<dbReference type="InterPro" id="IPR036390">
    <property type="entry name" value="WH_DNA-bd_sf"/>
</dbReference>
<keyword evidence="4" id="KW-0804">Transcription</keyword>
<reference evidence="6 7" key="1">
    <citation type="submission" date="2016-11" db="EMBL/GenBank/DDBJ databases">
        <authorList>
            <person name="Jaros S."/>
            <person name="Januszkiewicz K."/>
            <person name="Wedrychowicz H."/>
        </authorList>
    </citation>
    <scope>NUCLEOTIDE SEQUENCE [LARGE SCALE GENOMIC DNA]</scope>
    <source>
        <strain evidence="6 7">CGMCC 1.10190</strain>
    </source>
</reference>
<dbReference type="InterPro" id="IPR005119">
    <property type="entry name" value="LysR_subst-bd"/>
</dbReference>
<evidence type="ECO:0000313" key="6">
    <source>
        <dbReference type="EMBL" id="SHI37547.1"/>
    </source>
</evidence>
<dbReference type="AlphaFoldDB" id="A0A1M6AMB9"/>
<keyword evidence="3 6" id="KW-0238">DNA-binding</keyword>
<dbReference type="Pfam" id="PF03466">
    <property type="entry name" value="LysR_substrate"/>
    <property type="match status" value="1"/>
</dbReference>
<dbReference type="InterPro" id="IPR000847">
    <property type="entry name" value="LysR_HTH_N"/>
</dbReference>
<dbReference type="GO" id="GO:0003677">
    <property type="term" value="F:DNA binding"/>
    <property type="evidence" value="ECO:0007669"/>
    <property type="project" value="UniProtKB-KW"/>
</dbReference>
<dbReference type="SUPFAM" id="SSF46785">
    <property type="entry name" value="Winged helix' DNA-binding domain"/>
    <property type="match status" value="1"/>
</dbReference>
<evidence type="ECO:0000259" key="5">
    <source>
        <dbReference type="PROSITE" id="PS50931"/>
    </source>
</evidence>
<keyword evidence="7" id="KW-1185">Reference proteome</keyword>
<dbReference type="PANTHER" id="PTHR30419:SF8">
    <property type="entry name" value="NITROGEN ASSIMILATION TRANSCRIPTIONAL ACTIVATOR-RELATED"/>
    <property type="match status" value="1"/>
</dbReference>